<feature type="transmembrane region" description="Helical" evidence="8">
    <location>
        <begin position="515"/>
        <end position="537"/>
    </location>
</feature>
<keyword evidence="3 8" id="KW-0813">Transport</keyword>
<feature type="transmembrane region" description="Helical" evidence="8">
    <location>
        <begin position="290"/>
        <end position="314"/>
    </location>
</feature>
<evidence type="ECO:0000256" key="6">
    <source>
        <dbReference type="ARBA" id="ARBA00022989"/>
    </source>
</evidence>
<protein>
    <recommendedName>
        <fullName evidence="8">L-lactate permease</fullName>
    </recommendedName>
</protein>
<evidence type="ECO:0000256" key="5">
    <source>
        <dbReference type="ARBA" id="ARBA00022692"/>
    </source>
</evidence>
<evidence type="ECO:0000256" key="3">
    <source>
        <dbReference type="ARBA" id="ARBA00022448"/>
    </source>
</evidence>
<reference evidence="9" key="1">
    <citation type="submission" date="2018-12" db="EMBL/GenBank/DDBJ databases">
        <title>Novel natural products biosynthetic potential of the class Ktedonobacteria.</title>
        <authorList>
            <person name="Zheng Y."/>
            <person name="Saitou A."/>
            <person name="Wang C.M."/>
            <person name="Toyoda A."/>
            <person name="Minakuchi Y."/>
            <person name="Sekiguchi Y."/>
            <person name="Ueda K."/>
            <person name="Takano H."/>
            <person name="Sakai Y."/>
            <person name="Yokota A."/>
            <person name="Yabe S."/>
        </authorList>
    </citation>
    <scope>NUCLEOTIDE SEQUENCE</scope>
    <source>
        <strain evidence="9">COM3</strain>
    </source>
</reference>
<keyword evidence="5 8" id="KW-0812">Transmembrane</keyword>
<dbReference type="PANTHER" id="PTHR30003">
    <property type="entry name" value="L-LACTATE PERMEASE"/>
    <property type="match status" value="1"/>
</dbReference>
<comment type="subcellular location">
    <subcellularLocation>
        <location evidence="1 8">Cell membrane</location>
        <topology evidence="1 8">Multi-pass membrane protein</topology>
    </subcellularLocation>
</comment>
<feature type="transmembrane region" description="Helical" evidence="8">
    <location>
        <begin position="425"/>
        <end position="448"/>
    </location>
</feature>
<feature type="transmembrane region" description="Helical" evidence="8">
    <location>
        <begin position="72"/>
        <end position="95"/>
    </location>
</feature>
<evidence type="ECO:0000256" key="7">
    <source>
        <dbReference type="ARBA" id="ARBA00023136"/>
    </source>
</evidence>
<dbReference type="GO" id="GO:0015295">
    <property type="term" value="F:solute:proton symporter activity"/>
    <property type="evidence" value="ECO:0007669"/>
    <property type="project" value="TreeGrafter"/>
</dbReference>
<dbReference type="NCBIfam" id="TIGR00795">
    <property type="entry name" value="lctP"/>
    <property type="match status" value="1"/>
</dbReference>
<organism evidence="9">
    <name type="scientific">Thermosporothrix sp. COM3</name>
    <dbReference type="NCBI Taxonomy" id="2490863"/>
    <lineage>
        <taxon>Bacteria</taxon>
        <taxon>Bacillati</taxon>
        <taxon>Chloroflexota</taxon>
        <taxon>Ktedonobacteria</taxon>
        <taxon>Ktedonobacterales</taxon>
        <taxon>Thermosporotrichaceae</taxon>
        <taxon>Thermosporothrix</taxon>
    </lineage>
</organism>
<feature type="transmembrane region" description="Helical" evidence="8">
    <location>
        <begin position="199"/>
        <end position="217"/>
    </location>
</feature>
<keyword evidence="4 8" id="KW-1003">Cell membrane</keyword>
<proteinExistence type="inferred from homology"/>
<comment type="similarity">
    <text evidence="2 8">Belongs to the lactate permease family.</text>
</comment>
<feature type="transmembrane region" description="Helical" evidence="8">
    <location>
        <begin position="248"/>
        <end position="270"/>
    </location>
</feature>
<name>A0A455SCR8_9CHLR</name>
<evidence type="ECO:0000256" key="8">
    <source>
        <dbReference type="RuleBase" id="RU365092"/>
    </source>
</evidence>
<feature type="transmembrane region" description="Helical" evidence="8">
    <location>
        <begin position="116"/>
        <end position="148"/>
    </location>
</feature>
<sequence>MHWTQLYTPVLDNLLLSAIVAALPVVVLLGLLALFHIRAHWAALAGLAAAILIALLVYRMPASALFASTLYGAAYGLFPIGWIIIGAIFVYDITVHTGMFEVIKQTVANLSRDRRLQLLLIAFSFGAFVEGAAGFGTPVAVSAAMLIGLGFRPLPAAGLALIGNTAPVAFGALGSPILALASVTNIPTDTLSAMIGRQLPFFSVLVPFWLIWAMAGWRGMLEVWPACLVAGLSFAITQFAVSNFFGPTLVDIAGALISILCLVGFMKIWHPRTTWQFPEEAAREAEPETSIPFSLAFRAWSPWLLLAIILFLWGFPPVKNLLNSISNPQIVVPFLHNLIFRAPPVVPKPTPETAVFSLNWLSATGTGLLLTGILAGLLLRLSPLTLLKLFGGTLWRLRFSLLTIAAMLALGYTTRYAGLDATMGLAFASTGVLFPFFSPLLGWLGVALTGSDTSSNVLFGSLQRITAEKLGFSPVLAAAANSSGGVMGKMIDAQSIVVAGVATGQKGEEGSILRYVFFHSLALAALVGLLVLLQAYVFPGMIP</sequence>
<evidence type="ECO:0000313" key="9">
    <source>
        <dbReference type="EMBL" id="BBH86247.1"/>
    </source>
</evidence>
<accession>A0A455SCR8</accession>
<dbReference type="InterPro" id="IPR003804">
    <property type="entry name" value="Lactate_perm"/>
</dbReference>
<evidence type="ECO:0000256" key="1">
    <source>
        <dbReference type="ARBA" id="ARBA00004651"/>
    </source>
</evidence>
<dbReference type="Pfam" id="PF02652">
    <property type="entry name" value="Lactate_perm"/>
    <property type="match status" value="1"/>
</dbReference>
<dbReference type="EMBL" id="AP019376">
    <property type="protein sequence ID" value="BBH86247.1"/>
    <property type="molecule type" value="Genomic_DNA"/>
</dbReference>
<evidence type="ECO:0000256" key="4">
    <source>
        <dbReference type="ARBA" id="ARBA00022475"/>
    </source>
</evidence>
<evidence type="ECO:0000256" key="2">
    <source>
        <dbReference type="ARBA" id="ARBA00010100"/>
    </source>
</evidence>
<dbReference type="GO" id="GO:0005886">
    <property type="term" value="C:plasma membrane"/>
    <property type="evidence" value="ECO:0007669"/>
    <property type="project" value="UniProtKB-SubCell"/>
</dbReference>
<keyword evidence="6 8" id="KW-1133">Transmembrane helix</keyword>
<feature type="transmembrane region" description="Helical" evidence="8">
    <location>
        <begin position="360"/>
        <end position="381"/>
    </location>
</feature>
<feature type="transmembrane region" description="Helical" evidence="8">
    <location>
        <begin position="14"/>
        <end position="34"/>
    </location>
</feature>
<dbReference type="AlphaFoldDB" id="A0A455SCR8"/>
<feature type="transmembrane region" description="Helical" evidence="8">
    <location>
        <begin position="393"/>
        <end position="413"/>
    </location>
</feature>
<comment type="function">
    <text evidence="8">Uptake of L-lactate across the membrane. Can also transport D-lactate and glycolate.</text>
</comment>
<feature type="transmembrane region" description="Helical" evidence="8">
    <location>
        <begin position="41"/>
        <end position="60"/>
    </location>
</feature>
<gene>
    <name evidence="9" type="ORF">KTC_09980</name>
</gene>
<dbReference type="GO" id="GO:0015129">
    <property type="term" value="F:lactate transmembrane transporter activity"/>
    <property type="evidence" value="ECO:0007669"/>
    <property type="project" value="UniProtKB-UniRule"/>
</dbReference>
<keyword evidence="7 8" id="KW-0472">Membrane</keyword>
<dbReference type="PANTHER" id="PTHR30003:SF0">
    <property type="entry name" value="GLYCOLATE PERMEASE GLCA-RELATED"/>
    <property type="match status" value="1"/>
</dbReference>